<feature type="compositionally biased region" description="Pro residues" evidence="1">
    <location>
        <begin position="94"/>
        <end position="103"/>
    </location>
</feature>
<accession>A0ABD2AIE6</accession>
<keyword evidence="3" id="KW-1185">Reference proteome</keyword>
<comment type="caution">
    <text evidence="2">The sequence shown here is derived from an EMBL/GenBank/DDBJ whole genome shotgun (WGS) entry which is preliminary data.</text>
</comment>
<feature type="non-terminal residue" evidence="2">
    <location>
        <position position="170"/>
    </location>
</feature>
<gene>
    <name evidence="2" type="ORF">V1478_010652</name>
</gene>
<dbReference type="Proteomes" id="UP001607302">
    <property type="component" value="Unassembled WGS sequence"/>
</dbReference>
<organism evidence="2 3">
    <name type="scientific">Vespula squamosa</name>
    <name type="common">Southern yellow jacket</name>
    <name type="synonym">Wasp</name>
    <dbReference type="NCBI Taxonomy" id="30214"/>
    <lineage>
        <taxon>Eukaryota</taxon>
        <taxon>Metazoa</taxon>
        <taxon>Ecdysozoa</taxon>
        <taxon>Arthropoda</taxon>
        <taxon>Hexapoda</taxon>
        <taxon>Insecta</taxon>
        <taxon>Pterygota</taxon>
        <taxon>Neoptera</taxon>
        <taxon>Endopterygota</taxon>
        <taxon>Hymenoptera</taxon>
        <taxon>Apocrita</taxon>
        <taxon>Aculeata</taxon>
        <taxon>Vespoidea</taxon>
        <taxon>Vespidae</taxon>
        <taxon>Vespinae</taxon>
        <taxon>Vespula</taxon>
    </lineage>
</organism>
<name>A0ABD2AIE6_VESSQ</name>
<proteinExistence type="predicted"/>
<feature type="compositionally biased region" description="Polar residues" evidence="1">
    <location>
        <begin position="110"/>
        <end position="120"/>
    </location>
</feature>
<evidence type="ECO:0000256" key="1">
    <source>
        <dbReference type="SAM" id="MobiDB-lite"/>
    </source>
</evidence>
<feature type="region of interest" description="Disordered" evidence="1">
    <location>
        <begin position="91"/>
        <end position="129"/>
    </location>
</feature>
<reference evidence="2 3" key="1">
    <citation type="journal article" date="2024" name="Ann. Entomol. Soc. Am.">
        <title>Genomic analyses of the southern and eastern yellowjacket wasps (Hymenoptera: Vespidae) reveal evolutionary signatures of social life.</title>
        <authorList>
            <person name="Catto M.A."/>
            <person name="Caine P.B."/>
            <person name="Orr S.E."/>
            <person name="Hunt B.G."/>
            <person name="Goodisman M.A.D."/>
        </authorList>
    </citation>
    <scope>NUCLEOTIDE SEQUENCE [LARGE SCALE GENOMIC DNA]</scope>
    <source>
        <strain evidence="2">233</strain>
        <tissue evidence="2">Head and thorax</tissue>
    </source>
</reference>
<evidence type="ECO:0000313" key="2">
    <source>
        <dbReference type="EMBL" id="KAL2720386.1"/>
    </source>
</evidence>
<protein>
    <submittedName>
        <fullName evidence="2">Uncharacterized protein</fullName>
    </submittedName>
</protein>
<evidence type="ECO:0000313" key="3">
    <source>
        <dbReference type="Proteomes" id="UP001607302"/>
    </source>
</evidence>
<sequence>MKCTGGKKNVSLAMIRLWRTPETESQPPEAWTRVYLTFSGRAGGGKCRRWLSYTTSSRRGRPLFLSPPKRLVETPRLTLVLLLLVVVDDAERLPPSPPPPPPPLDKRALSLSSDGRSLQRTPRDSIGRGGAFSRKAIISIRIRIKQWLRSSSSCKGGLDVGDSEELRANE</sequence>
<dbReference type="AlphaFoldDB" id="A0ABD2AIE6"/>
<dbReference type="EMBL" id="JAUDFV010000147">
    <property type="protein sequence ID" value="KAL2720386.1"/>
    <property type="molecule type" value="Genomic_DNA"/>
</dbReference>